<dbReference type="SUPFAM" id="SSF110069">
    <property type="entry name" value="ApaG-like"/>
    <property type="match status" value="1"/>
</dbReference>
<dbReference type="Gene3D" id="2.60.40.1470">
    <property type="entry name" value="ApaG domain"/>
    <property type="match status" value="1"/>
</dbReference>
<gene>
    <name evidence="2" type="ORF">SAMN05192550_1174</name>
</gene>
<dbReference type="PANTHER" id="PTHR14289">
    <property type="entry name" value="F-BOX ONLY PROTEIN 3"/>
    <property type="match status" value="1"/>
</dbReference>
<keyword evidence="3" id="KW-1185">Reference proteome</keyword>
<dbReference type="PANTHER" id="PTHR14289:SF16">
    <property type="entry name" value="POLYMERASE DELTA-INTERACTING PROTEIN 2"/>
    <property type="match status" value="1"/>
</dbReference>
<proteinExistence type="predicted"/>
<protein>
    <submittedName>
        <fullName evidence="2">ApaG protein</fullName>
    </submittedName>
</protein>
<accession>A0A1G8PJJ6</accession>
<comment type="caution">
    <text evidence="2">The sequence shown here is derived from an EMBL/GenBank/DDBJ whole genome shotgun (WGS) entry which is preliminary data.</text>
</comment>
<evidence type="ECO:0000313" key="2">
    <source>
        <dbReference type="EMBL" id="SDI92664.1"/>
    </source>
</evidence>
<dbReference type="EMBL" id="FNEO01000001">
    <property type="protein sequence ID" value="SDI92664.1"/>
    <property type="molecule type" value="Genomic_DNA"/>
</dbReference>
<evidence type="ECO:0000259" key="1">
    <source>
        <dbReference type="PROSITE" id="PS51087"/>
    </source>
</evidence>
<reference evidence="2 3" key="1">
    <citation type="submission" date="2016-10" db="EMBL/GenBank/DDBJ databases">
        <authorList>
            <person name="Varghese N."/>
            <person name="Submissions S."/>
        </authorList>
    </citation>
    <scope>NUCLEOTIDE SEQUENCE [LARGE SCALE GENOMIC DNA]</scope>
    <source>
        <strain evidence="2 3">Gm-149</strain>
    </source>
</reference>
<name>A0A1G8PJJ6_9FLAO</name>
<dbReference type="InterPro" id="IPR007474">
    <property type="entry name" value="ApaG_domain"/>
</dbReference>
<evidence type="ECO:0000313" key="3">
    <source>
        <dbReference type="Proteomes" id="UP000182367"/>
    </source>
</evidence>
<dbReference type="InterPro" id="IPR036767">
    <property type="entry name" value="ApaG_sf"/>
</dbReference>
<dbReference type="PROSITE" id="PS51087">
    <property type="entry name" value="APAG"/>
    <property type="match status" value="1"/>
</dbReference>
<feature type="domain" description="ApaG" evidence="1">
    <location>
        <begin position="15"/>
        <end position="140"/>
    </location>
</feature>
<organism evidence="2 3">
    <name type="scientific">Flavobacterium glycines</name>
    <dbReference type="NCBI Taxonomy" id="551990"/>
    <lineage>
        <taxon>Bacteria</taxon>
        <taxon>Pseudomonadati</taxon>
        <taxon>Bacteroidota</taxon>
        <taxon>Flavobacteriia</taxon>
        <taxon>Flavobacteriales</taxon>
        <taxon>Flavobacteriaceae</taxon>
        <taxon>Flavobacterium</taxon>
    </lineage>
</organism>
<dbReference type="NCBIfam" id="NF003967">
    <property type="entry name" value="PRK05461.1"/>
    <property type="match status" value="1"/>
</dbReference>
<dbReference type="Pfam" id="PF04379">
    <property type="entry name" value="DUF525"/>
    <property type="match status" value="1"/>
</dbReference>
<sequence>MNQLSTTIYHFSMVSQITRGIKITVLTSFEGTYFKNYKIHFAFSYHITIENHSKDSVQLTSRHWEIFDSLNNIEIVDGEGIIGKKPVLKPGENHTYSSGCLLSSPYGAMKGHFNMINFTNTKNFKVIIPTFRLCAPFALN</sequence>
<dbReference type="Proteomes" id="UP000182367">
    <property type="component" value="Unassembled WGS sequence"/>
</dbReference>